<feature type="region of interest" description="Disordered" evidence="1">
    <location>
        <begin position="34"/>
        <end position="118"/>
    </location>
</feature>
<evidence type="ECO:0000256" key="1">
    <source>
        <dbReference type="SAM" id="MobiDB-lite"/>
    </source>
</evidence>
<evidence type="ECO:0000313" key="2">
    <source>
        <dbReference type="EMBL" id="GCC33351.1"/>
    </source>
</evidence>
<name>A0A401SSI7_CHIPU</name>
<keyword evidence="3" id="KW-1185">Reference proteome</keyword>
<gene>
    <name evidence="2" type="ORF">chiPu_0011820</name>
</gene>
<feature type="compositionally biased region" description="Basic and acidic residues" evidence="1">
    <location>
        <begin position="70"/>
        <end position="95"/>
    </location>
</feature>
<comment type="caution">
    <text evidence="2">The sequence shown here is derived from an EMBL/GenBank/DDBJ whole genome shotgun (WGS) entry which is preliminary data.</text>
</comment>
<sequence>MCLGADLSENTSCWQLRAAEKWRTLPAICVSSAAQNTSPGPCQAPAVSLDRPGGSSVPRTRWQAGGESSGKPDRGARAPRRRQEAAGAEENRELGRYSAGAGRRRHSGTGLLPGGEPGLGTRRGAGRLWAPAMPAIQPHVPATNTRKVAGFAIDSVTFPDTFLPH</sequence>
<proteinExistence type="predicted"/>
<organism evidence="2 3">
    <name type="scientific">Chiloscyllium punctatum</name>
    <name type="common">Brownbanded bambooshark</name>
    <name type="synonym">Hemiscyllium punctatum</name>
    <dbReference type="NCBI Taxonomy" id="137246"/>
    <lineage>
        <taxon>Eukaryota</taxon>
        <taxon>Metazoa</taxon>
        <taxon>Chordata</taxon>
        <taxon>Craniata</taxon>
        <taxon>Vertebrata</taxon>
        <taxon>Chondrichthyes</taxon>
        <taxon>Elasmobranchii</taxon>
        <taxon>Galeomorphii</taxon>
        <taxon>Galeoidea</taxon>
        <taxon>Orectolobiformes</taxon>
        <taxon>Hemiscylliidae</taxon>
        <taxon>Chiloscyllium</taxon>
    </lineage>
</organism>
<dbReference type="EMBL" id="BEZZ01000509">
    <property type="protein sequence ID" value="GCC33351.1"/>
    <property type="molecule type" value="Genomic_DNA"/>
</dbReference>
<dbReference type="Proteomes" id="UP000287033">
    <property type="component" value="Unassembled WGS sequence"/>
</dbReference>
<reference evidence="2 3" key="1">
    <citation type="journal article" date="2018" name="Nat. Ecol. Evol.">
        <title>Shark genomes provide insights into elasmobranch evolution and the origin of vertebrates.</title>
        <authorList>
            <person name="Hara Y"/>
            <person name="Yamaguchi K"/>
            <person name="Onimaru K"/>
            <person name="Kadota M"/>
            <person name="Koyanagi M"/>
            <person name="Keeley SD"/>
            <person name="Tatsumi K"/>
            <person name="Tanaka K"/>
            <person name="Motone F"/>
            <person name="Kageyama Y"/>
            <person name="Nozu R"/>
            <person name="Adachi N"/>
            <person name="Nishimura O"/>
            <person name="Nakagawa R"/>
            <person name="Tanegashima C"/>
            <person name="Kiyatake I"/>
            <person name="Matsumoto R"/>
            <person name="Murakumo K"/>
            <person name="Nishida K"/>
            <person name="Terakita A"/>
            <person name="Kuratani S"/>
            <person name="Sato K"/>
            <person name="Hyodo S Kuraku.S."/>
        </authorList>
    </citation>
    <scope>NUCLEOTIDE SEQUENCE [LARGE SCALE GENOMIC DNA]</scope>
</reference>
<protein>
    <submittedName>
        <fullName evidence="2">Uncharacterized protein</fullName>
    </submittedName>
</protein>
<accession>A0A401SSI7</accession>
<dbReference type="AlphaFoldDB" id="A0A401SSI7"/>
<evidence type="ECO:0000313" key="3">
    <source>
        <dbReference type="Proteomes" id="UP000287033"/>
    </source>
</evidence>